<dbReference type="GO" id="GO:0010041">
    <property type="term" value="P:response to iron(III) ion"/>
    <property type="evidence" value="ECO:0007669"/>
    <property type="project" value="TreeGrafter"/>
</dbReference>
<evidence type="ECO:0000256" key="2">
    <source>
        <dbReference type="ARBA" id="ARBA00022475"/>
    </source>
</evidence>
<keyword evidence="3" id="KW-0328">Glycosyltransferase</keyword>
<comment type="subcellular location">
    <subcellularLocation>
        <location evidence="1">Cell membrane</location>
        <topology evidence="1">Multi-pass membrane protein</topology>
    </subcellularLocation>
</comment>
<evidence type="ECO:0000313" key="11">
    <source>
        <dbReference type="Proteomes" id="UP000217446"/>
    </source>
</evidence>
<keyword evidence="4" id="KW-0808">Transferase</keyword>
<feature type="transmembrane region" description="Helical" evidence="8">
    <location>
        <begin position="286"/>
        <end position="310"/>
    </location>
</feature>
<keyword evidence="5 8" id="KW-0812">Transmembrane</keyword>
<evidence type="ECO:0000256" key="4">
    <source>
        <dbReference type="ARBA" id="ARBA00022679"/>
    </source>
</evidence>
<evidence type="ECO:0000256" key="7">
    <source>
        <dbReference type="ARBA" id="ARBA00023136"/>
    </source>
</evidence>
<name>A0A250VGS5_STROL</name>
<comment type="caution">
    <text evidence="10">The sequence shown here is derived from an EMBL/GenBank/DDBJ whole genome shotgun (WGS) entry which is preliminary data.</text>
</comment>
<dbReference type="GO" id="GO:0016763">
    <property type="term" value="F:pentosyltransferase activity"/>
    <property type="evidence" value="ECO:0007669"/>
    <property type="project" value="TreeGrafter"/>
</dbReference>
<dbReference type="GO" id="GO:0005886">
    <property type="term" value="C:plasma membrane"/>
    <property type="evidence" value="ECO:0007669"/>
    <property type="project" value="UniProtKB-SubCell"/>
</dbReference>
<evidence type="ECO:0000256" key="8">
    <source>
        <dbReference type="SAM" id="Phobius"/>
    </source>
</evidence>
<dbReference type="PANTHER" id="PTHR33908">
    <property type="entry name" value="MANNOSYLTRANSFERASE YKCB-RELATED"/>
    <property type="match status" value="1"/>
</dbReference>
<keyword evidence="6 8" id="KW-1133">Transmembrane helix</keyword>
<dbReference type="AlphaFoldDB" id="A0A250VGS5"/>
<feature type="transmembrane region" description="Helical" evidence="8">
    <location>
        <begin position="154"/>
        <end position="172"/>
    </location>
</feature>
<keyword evidence="2" id="KW-1003">Cell membrane</keyword>
<feature type="transmembrane region" description="Helical" evidence="8">
    <location>
        <begin position="29"/>
        <end position="47"/>
    </location>
</feature>
<protein>
    <submittedName>
        <fullName evidence="10">Membrane protein</fullName>
    </submittedName>
</protein>
<feature type="transmembrane region" description="Helical" evidence="8">
    <location>
        <begin position="349"/>
        <end position="368"/>
    </location>
</feature>
<proteinExistence type="predicted"/>
<evidence type="ECO:0000256" key="6">
    <source>
        <dbReference type="ARBA" id="ARBA00022989"/>
    </source>
</evidence>
<dbReference type="InterPro" id="IPR038731">
    <property type="entry name" value="RgtA/B/C-like"/>
</dbReference>
<evidence type="ECO:0000313" key="10">
    <source>
        <dbReference type="EMBL" id="GAX53397.1"/>
    </source>
</evidence>
<keyword evidence="7 8" id="KW-0472">Membrane</keyword>
<dbReference type="InterPro" id="IPR050297">
    <property type="entry name" value="LipidA_mod_glycosyltrf_83"/>
</dbReference>
<dbReference type="GO" id="GO:0009103">
    <property type="term" value="P:lipopolysaccharide biosynthetic process"/>
    <property type="evidence" value="ECO:0007669"/>
    <property type="project" value="UniProtKB-ARBA"/>
</dbReference>
<dbReference type="Pfam" id="PF13231">
    <property type="entry name" value="PMT_2"/>
    <property type="match status" value="1"/>
</dbReference>
<gene>
    <name evidence="10" type="ORF">SO3561_04925</name>
</gene>
<organism evidence="10 11">
    <name type="scientific">Streptomyces olivochromogenes</name>
    <dbReference type="NCBI Taxonomy" id="1963"/>
    <lineage>
        <taxon>Bacteria</taxon>
        <taxon>Bacillati</taxon>
        <taxon>Actinomycetota</taxon>
        <taxon>Actinomycetes</taxon>
        <taxon>Kitasatosporales</taxon>
        <taxon>Streptomycetaceae</taxon>
        <taxon>Streptomyces</taxon>
    </lineage>
</organism>
<feature type="transmembrane region" description="Helical" evidence="8">
    <location>
        <begin position="316"/>
        <end position="337"/>
    </location>
</feature>
<feature type="transmembrane region" description="Helical" evidence="8">
    <location>
        <begin position="218"/>
        <end position="237"/>
    </location>
</feature>
<dbReference type="Proteomes" id="UP000217446">
    <property type="component" value="Unassembled WGS sequence"/>
</dbReference>
<accession>A0A250VGS5</accession>
<feature type="transmembrane region" description="Helical" evidence="8">
    <location>
        <begin position="257"/>
        <end position="274"/>
    </location>
</feature>
<reference evidence="11" key="1">
    <citation type="submission" date="2017-05" db="EMBL/GenBank/DDBJ databases">
        <title>Streptomyces olivochromogenes NBRC 3561 whole genome shotgun sequence.</title>
        <authorList>
            <person name="Dohra H."/>
            <person name="Kodani S."/>
        </authorList>
    </citation>
    <scope>NUCLEOTIDE SEQUENCE [LARGE SCALE GENOMIC DNA]</scope>
    <source>
        <strain evidence="11">NBRC 3561</strain>
    </source>
</reference>
<sequence>MIGIARRPPGVPFTSSFTPIQGFVMPKTALGAVGPAALTLLLGLWGIRRENSMWRDEAATWQVAHRTLPEIWHLLDQVDVVHGLYYLFMHGVFAVFGDSLLALRLPSVLAMSGAAALVTLLGDRLADRCTGLAAGLAFALIPAVQQYAQEGRPYALVAACVALACRLLVAAVDSPDAGHWVAYGMAVLTGALLNWFSLLVLFAHAVTIALARLPLAIVLRWAAVSSAAAIGALPLVIASKAQSGQVAWIPPVNQSKLLGLLLTLLAGALCAWFARPRGRHRTPSGARLPLTAVALPLLALPPLVLLVVSLAHPVYLTRYVLFGHLGLALLIGAACRALAFRLRTPPRRLIVVVMALAFLGLLPVELSLRSAAGRVDDVLSTAENVAAVREAGDVVLYIPAARRDTALVSPAEFTGIRDLALVRDPLESGTLNGVEGTPEQITNAMLAVRRIVVVSDENASATTERDRAKRRVLQAHFVRCSETDERGRRVTVYERRPSPIRRVRRIGERVPGRAAARICEPVPFTPHHPSNTTK</sequence>
<keyword evidence="11" id="KW-1185">Reference proteome</keyword>
<evidence type="ECO:0000259" key="9">
    <source>
        <dbReference type="Pfam" id="PF13231"/>
    </source>
</evidence>
<evidence type="ECO:0000256" key="5">
    <source>
        <dbReference type="ARBA" id="ARBA00022692"/>
    </source>
</evidence>
<dbReference type="PANTHER" id="PTHR33908:SF3">
    <property type="entry name" value="UNDECAPRENYL PHOSPHATE-ALPHA-4-AMINO-4-DEOXY-L-ARABINOSE ARABINOSYL TRANSFERASE"/>
    <property type="match status" value="1"/>
</dbReference>
<evidence type="ECO:0000256" key="1">
    <source>
        <dbReference type="ARBA" id="ARBA00004651"/>
    </source>
</evidence>
<evidence type="ECO:0000256" key="3">
    <source>
        <dbReference type="ARBA" id="ARBA00022676"/>
    </source>
</evidence>
<dbReference type="EMBL" id="BDQI01000010">
    <property type="protein sequence ID" value="GAX53397.1"/>
    <property type="molecule type" value="Genomic_DNA"/>
</dbReference>
<feature type="domain" description="Glycosyltransferase RgtA/B/C/D-like" evidence="9">
    <location>
        <begin position="86"/>
        <end position="224"/>
    </location>
</feature>